<dbReference type="GO" id="GO:0003677">
    <property type="term" value="F:DNA binding"/>
    <property type="evidence" value="ECO:0007669"/>
    <property type="project" value="InterPro"/>
</dbReference>
<dbReference type="AlphaFoldDB" id="A0A372DNZ6"/>
<dbReference type="InterPro" id="IPR011335">
    <property type="entry name" value="Restrct_endonuc-II-like"/>
</dbReference>
<dbReference type="GO" id="GO:0015666">
    <property type="term" value="F:restriction endodeoxyribonuclease activity"/>
    <property type="evidence" value="ECO:0007669"/>
    <property type="project" value="TreeGrafter"/>
</dbReference>
<keyword evidence="1" id="KW-0472">Membrane</keyword>
<gene>
    <name evidence="3" type="ORF">D0Y53_05130</name>
</gene>
<dbReference type="InterPro" id="IPR052906">
    <property type="entry name" value="Type_IV_Methyl-Rstrct_Enzyme"/>
</dbReference>
<feature type="domain" description="Restriction endonuclease type IV Mrr" evidence="2">
    <location>
        <begin position="44"/>
        <end position="150"/>
    </location>
</feature>
<reference evidence="3 4" key="1">
    <citation type="submission" date="2018-08" db="EMBL/GenBank/DDBJ databases">
        <title>Lysobacter weifangensis sp. nov., a new member of the family 'Xanthomonadaceae', isolated from soil in a farmland.</title>
        <authorList>
            <person name="Zhao H."/>
        </authorList>
    </citation>
    <scope>NUCLEOTIDE SEQUENCE [LARGE SCALE GENOMIC DNA]</scope>
    <source>
        <strain evidence="3 4">WF-2</strain>
    </source>
</reference>
<dbReference type="Pfam" id="PF04471">
    <property type="entry name" value="Mrr_cat"/>
    <property type="match status" value="1"/>
</dbReference>
<keyword evidence="4" id="KW-1185">Reference proteome</keyword>
<keyword evidence="1" id="KW-1133">Transmembrane helix</keyword>
<dbReference type="EMBL" id="QVPD01000004">
    <property type="protein sequence ID" value="RFP61117.1"/>
    <property type="molecule type" value="Genomic_DNA"/>
</dbReference>
<keyword evidence="1" id="KW-0812">Transmembrane</keyword>
<keyword evidence="3" id="KW-0378">Hydrolase</keyword>
<keyword evidence="3" id="KW-0255">Endonuclease</keyword>
<dbReference type="GO" id="GO:0009307">
    <property type="term" value="P:DNA restriction-modification system"/>
    <property type="evidence" value="ECO:0007669"/>
    <property type="project" value="InterPro"/>
</dbReference>
<dbReference type="PANTHER" id="PTHR30015:SF7">
    <property type="entry name" value="TYPE IV METHYL-DIRECTED RESTRICTION ENZYME ECOKMRR"/>
    <property type="match status" value="1"/>
</dbReference>
<evidence type="ECO:0000256" key="1">
    <source>
        <dbReference type="SAM" id="Phobius"/>
    </source>
</evidence>
<keyword evidence="3" id="KW-0540">Nuclease</keyword>
<proteinExistence type="predicted"/>
<dbReference type="PANTHER" id="PTHR30015">
    <property type="entry name" value="MRR RESTRICTION SYSTEM PROTEIN"/>
    <property type="match status" value="1"/>
</dbReference>
<dbReference type="SUPFAM" id="SSF52980">
    <property type="entry name" value="Restriction endonuclease-like"/>
    <property type="match status" value="1"/>
</dbReference>
<protein>
    <submittedName>
        <fullName evidence="3">Restriction endonuclease</fullName>
    </submittedName>
</protein>
<evidence type="ECO:0000313" key="3">
    <source>
        <dbReference type="EMBL" id="RFP61117.1"/>
    </source>
</evidence>
<sequence length="324" mass="34973">MEVAGSNWLAAIVMFALLGGAATIYLRRFRLPREETAAGIAALAGMRWRDFIHLLLAALNKRGYERVFDPDAASADESDYLLERDGRRWLLSCKHGAAYVLGPAAITELANNIRMRGAEGGLLVTPGQFEAEAVRLAAAQGIELLDGARLWPELRPLISAEQRAAVTAPALANMRRQFVLAWTGALLVAVVLLLLPPREVAPDAGATSASTRATAAARTAAPAMSPAATASGIAAASAPPTDPAQLEQRRREVTRVVGTLPKVDRALWSTQSTLLVYLLDQNADPMPEICPLLEHYEELRASRIQLQPPSGSTRPVRFLQCHTY</sequence>
<evidence type="ECO:0000313" key="4">
    <source>
        <dbReference type="Proteomes" id="UP000262917"/>
    </source>
</evidence>
<dbReference type="Proteomes" id="UP000262917">
    <property type="component" value="Unassembled WGS sequence"/>
</dbReference>
<evidence type="ECO:0000259" key="2">
    <source>
        <dbReference type="Pfam" id="PF04471"/>
    </source>
</evidence>
<organism evidence="3 4">
    <name type="scientific">Cognatiluteimonas weifangensis</name>
    <dbReference type="NCBI Taxonomy" id="2303539"/>
    <lineage>
        <taxon>Bacteria</taxon>
        <taxon>Pseudomonadati</taxon>
        <taxon>Pseudomonadota</taxon>
        <taxon>Gammaproteobacteria</taxon>
        <taxon>Lysobacterales</taxon>
        <taxon>Lysobacteraceae</taxon>
        <taxon>Cognatiluteimonas</taxon>
    </lineage>
</organism>
<dbReference type="InterPro" id="IPR007560">
    <property type="entry name" value="Restrct_endonuc_IV_Mrr"/>
</dbReference>
<feature type="transmembrane region" description="Helical" evidence="1">
    <location>
        <begin position="178"/>
        <end position="195"/>
    </location>
</feature>
<feature type="transmembrane region" description="Helical" evidence="1">
    <location>
        <begin position="6"/>
        <end position="26"/>
    </location>
</feature>
<accession>A0A372DNZ6</accession>
<comment type="caution">
    <text evidence="3">The sequence shown here is derived from an EMBL/GenBank/DDBJ whole genome shotgun (WGS) entry which is preliminary data.</text>
</comment>
<name>A0A372DNZ6_9GAMM</name>